<dbReference type="Proteomes" id="UP000187429">
    <property type="component" value="Unassembled WGS sequence"/>
</dbReference>
<reference evidence="3" key="1">
    <citation type="submission" date="2017-01" db="EMBL/GenBank/DDBJ databases">
        <authorList>
            <person name="Wang Y."/>
            <person name="White M."/>
            <person name="Kvist S."/>
            <person name="Moncalvo J.-M."/>
        </authorList>
    </citation>
    <scope>NUCLEOTIDE SEQUENCE [LARGE SCALE GENOMIC DNA]</scope>
    <source>
        <strain evidence="3">ID-206-W2</strain>
    </source>
</reference>
<dbReference type="PANTHER" id="PTHR12673:SF159">
    <property type="entry name" value="LD03170P"/>
    <property type="match status" value="1"/>
</dbReference>
<dbReference type="PROSITE" id="PS50010">
    <property type="entry name" value="DH_2"/>
    <property type="match status" value="1"/>
</dbReference>
<dbReference type="SMART" id="SM00325">
    <property type="entry name" value="RhoGEF"/>
    <property type="match status" value="1"/>
</dbReference>
<evidence type="ECO:0000313" key="2">
    <source>
        <dbReference type="EMBL" id="OMJ17336.1"/>
    </source>
</evidence>
<organism evidence="2 3">
    <name type="scientific">Smittium culicis</name>
    <dbReference type="NCBI Taxonomy" id="133412"/>
    <lineage>
        <taxon>Eukaryota</taxon>
        <taxon>Fungi</taxon>
        <taxon>Fungi incertae sedis</taxon>
        <taxon>Zoopagomycota</taxon>
        <taxon>Kickxellomycotina</taxon>
        <taxon>Harpellomycetes</taxon>
        <taxon>Harpellales</taxon>
        <taxon>Legeriomycetaceae</taxon>
        <taxon>Smittium</taxon>
    </lineage>
</organism>
<dbReference type="PANTHER" id="PTHR12673">
    <property type="entry name" value="FACIOGENITAL DYSPLASIA PROTEIN"/>
    <property type="match status" value="1"/>
</dbReference>
<dbReference type="SUPFAM" id="SSF48065">
    <property type="entry name" value="DBL homology domain (DH-domain)"/>
    <property type="match status" value="1"/>
</dbReference>
<name>A0A1R1XRV2_9FUNG</name>
<dbReference type="InterPro" id="IPR051092">
    <property type="entry name" value="FYVE_RhoGEF_PH"/>
</dbReference>
<dbReference type="Gene3D" id="1.20.900.10">
    <property type="entry name" value="Dbl homology (DH) domain"/>
    <property type="match status" value="1"/>
</dbReference>
<dbReference type="GO" id="GO:0005737">
    <property type="term" value="C:cytoplasm"/>
    <property type="evidence" value="ECO:0007669"/>
    <property type="project" value="TreeGrafter"/>
</dbReference>
<feature type="domain" description="DH" evidence="1">
    <location>
        <begin position="1"/>
        <end position="134"/>
    </location>
</feature>
<dbReference type="OrthoDB" id="660555at2759"/>
<dbReference type="InterPro" id="IPR000219">
    <property type="entry name" value="DH_dom"/>
</dbReference>
<dbReference type="EMBL" id="LSSM01003620">
    <property type="protein sequence ID" value="OMJ17336.1"/>
    <property type="molecule type" value="Genomic_DNA"/>
</dbReference>
<keyword evidence="3" id="KW-1185">Reference proteome</keyword>
<gene>
    <name evidence="2" type="ORF">AYI69_g7464</name>
</gene>
<dbReference type="AlphaFoldDB" id="A0A1R1XRV2"/>
<accession>A0A1R1XRV2</accession>
<sequence length="167" mass="19616">MEFLNSLSNRLDESLSNKKWDPESDLIGDITVKYFPFMKMYSLYLSNYADSQIHFDNCSKNNNFYCFIKNGESRPECAGLSFKSHLLLPVQRIPRYRLILKNILQNTSEDHPDYAFILKSYETIDKVADLVNDNIKEQEMILKILEIQKSLNVNEIILYFLKGKKDI</sequence>
<dbReference type="InterPro" id="IPR035899">
    <property type="entry name" value="DBL_dom_sf"/>
</dbReference>
<protein>
    <submittedName>
        <fullName evidence="2">FYVE, RhoGEF and PH domain-containing protein 6</fullName>
    </submittedName>
</protein>
<evidence type="ECO:0000313" key="3">
    <source>
        <dbReference type="Proteomes" id="UP000187429"/>
    </source>
</evidence>
<proteinExistence type="predicted"/>
<dbReference type="Pfam" id="PF00621">
    <property type="entry name" value="RhoGEF"/>
    <property type="match status" value="1"/>
</dbReference>
<comment type="caution">
    <text evidence="2">The sequence shown here is derived from an EMBL/GenBank/DDBJ whole genome shotgun (WGS) entry which is preliminary data.</text>
</comment>
<dbReference type="GO" id="GO:0005085">
    <property type="term" value="F:guanyl-nucleotide exchange factor activity"/>
    <property type="evidence" value="ECO:0007669"/>
    <property type="project" value="InterPro"/>
</dbReference>
<evidence type="ECO:0000259" key="1">
    <source>
        <dbReference type="PROSITE" id="PS50010"/>
    </source>
</evidence>